<feature type="transmembrane region" description="Helical" evidence="2">
    <location>
        <begin position="160"/>
        <end position="193"/>
    </location>
</feature>
<evidence type="ECO:0000313" key="3">
    <source>
        <dbReference type="EMBL" id="VVE49454.1"/>
    </source>
</evidence>
<gene>
    <name evidence="3" type="ORF">PHO31112_04603</name>
</gene>
<keyword evidence="4" id="KW-1185">Reference proteome</keyword>
<sequence>MKTSDTGDVVHARQPPGNEQRPQTAHWLTLECVRLYAIAALVCQVIVGICWIAHIHFDTTDRLNPLALDFLPFRSGAWMALQGHAANVYNVVAPTCVEIMAEPAMAHAPLWRAWTLLLAALPMSPYVRDYDRTWFGILIAWPCAHGQAHGWRTGEREWLVLLWLTSLAGVMVVSFVGFQFMPFITIATLAGALRRLRLDSPPGSACAMVPLANGGDGDGDSMYAVSP</sequence>
<reference evidence="3 4" key="1">
    <citation type="submission" date="2019-08" db="EMBL/GenBank/DDBJ databases">
        <authorList>
            <person name="Peeters C."/>
        </authorList>
    </citation>
    <scope>NUCLEOTIDE SEQUENCE [LARGE SCALE GENOMIC DNA]</scope>
    <source>
        <strain evidence="3 4">LMG 31112</strain>
    </source>
</reference>
<evidence type="ECO:0000256" key="1">
    <source>
        <dbReference type="SAM" id="MobiDB-lite"/>
    </source>
</evidence>
<dbReference type="EMBL" id="CABPSM010000018">
    <property type="protein sequence ID" value="VVE49454.1"/>
    <property type="molecule type" value="Genomic_DNA"/>
</dbReference>
<evidence type="ECO:0000256" key="2">
    <source>
        <dbReference type="SAM" id="Phobius"/>
    </source>
</evidence>
<feature type="transmembrane region" description="Helical" evidence="2">
    <location>
        <begin position="35"/>
        <end position="57"/>
    </location>
</feature>
<proteinExistence type="predicted"/>
<protein>
    <recommendedName>
        <fullName evidence="5">DUF2029 domain-containing protein</fullName>
    </recommendedName>
</protein>
<dbReference type="RefSeq" id="WP_150623370.1">
    <property type="nucleotide sequence ID" value="NZ_CABPSM010000018.1"/>
</dbReference>
<keyword evidence="2" id="KW-1133">Transmembrane helix</keyword>
<evidence type="ECO:0008006" key="5">
    <source>
        <dbReference type="Google" id="ProtNLM"/>
    </source>
</evidence>
<keyword evidence="2" id="KW-0472">Membrane</keyword>
<dbReference type="AlphaFoldDB" id="A0A5E4YL02"/>
<name>A0A5E4YL02_9BURK</name>
<accession>A0A5E4YL02</accession>
<dbReference type="Proteomes" id="UP000343317">
    <property type="component" value="Unassembled WGS sequence"/>
</dbReference>
<keyword evidence="2" id="KW-0812">Transmembrane</keyword>
<organism evidence="3 4">
    <name type="scientific">Pandoraea horticolens</name>
    <dbReference type="NCBI Taxonomy" id="2508298"/>
    <lineage>
        <taxon>Bacteria</taxon>
        <taxon>Pseudomonadati</taxon>
        <taxon>Pseudomonadota</taxon>
        <taxon>Betaproteobacteria</taxon>
        <taxon>Burkholderiales</taxon>
        <taxon>Burkholderiaceae</taxon>
        <taxon>Pandoraea</taxon>
    </lineage>
</organism>
<evidence type="ECO:0000313" key="4">
    <source>
        <dbReference type="Proteomes" id="UP000343317"/>
    </source>
</evidence>
<feature type="region of interest" description="Disordered" evidence="1">
    <location>
        <begin position="1"/>
        <end position="21"/>
    </location>
</feature>